<dbReference type="InterPro" id="IPR050833">
    <property type="entry name" value="Poly_Biosynth_Transport"/>
</dbReference>
<dbReference type="InterPro" id="IPR002797">
    <property type="entry name" value="Polysacc_synth"/>
</dbReference>
<evidence type="ECO:0000256" key="6">
    <source>
        <dbReference type="SAM" id="Phobius"/>
    </source>
</evidence>
<name>A0ABZ0PMP9_9PROT</name>
<feature type="transmembrane region" description="Helical" evidence="6">
    <location>
        <begin position="48"/>
        <end position="72"/>
    </location>
</feature>
<feature type="transmembrane region" description="Helical" evidence="6">
    <location>
        <begin position="461"/>
        <end position="481"/>
    </location>
</feature>
<organism evidence="7 8">
    <name type="scientific">Sediminicoccus rosea</name>
    <dbReference type="NCBI Taxonomy" id="1225128"/>
    <lineage>
        <taxon>Bacteria</taxon>
        <taxon>Pseudomonadati</taxon>
        <taxon>Pseudomonadota</taxon>
        <taxon>Alphaproteobacteria</taxon>
        <taxon>Acetobacterales</taxon>
        <taxon>Roseomonadaceae</taxon>
        <taxon>Sediminicoccus</taxon>
    </lineage>
</organism>
<reference evidence="7 8" key="1">
    <citation type="submission" date="2023-11" db="EMBL/GenBank/DDBJ databases">
        <title>Arctic aerobic anoxygenic photoheterotroph Sediminicoccus rosea KRV36 adapts its photosynthesis to long days of polar summer.</title>
        <authorList>
            <person name="Tomasch J."/>
            <person name="Kopejtka K."/>
            <person name="Bily T."/>
            <person name="Gardiner A.T."/>
            <person name="Gardian Z."/>
            <person name="Shivaramu S."/>
            <person name="Koblizek M."/>
            <person name="Engelhardt F."/>
            <person name="Kaftan D."/>
        </authorList>
    </citation>
    <scope>NUCLEOTIDE SEQUENCE [LARGE SCALE GENOMIC DNA]</scope>
    <source>
        <strain evidence="7 8">R-30</strain>
    </source>
</reference>
<feature type="transmembrane region" description="Helical" evidence="6">
    <location>
        <begin position="251"/>
        <end position="270"/>
    </location>
</feature>
<feature type="transmembrane region" description="Helical" evidence="6">
    <location>
        <begin position="135"/>
        <end position="157"/>
    </location>
</feature>
<comment type="subcellular location">
    <subcellularLocation>
        <location evidence="1">Cell membrane</location>
        <topology evidence="1">Multi-pass membrane protein</topology>
    </subcellularLocation>
</comment>
<evidence type="ECO:0000256" key="5">
    <source>
        <dbReference type="ARBA" id="ARBA00023136"/>
    </source>
</evidence>
<evidence type="ECO:0000256" key="4">
    <source>
        <dbReference type="ARBA" id="ARBA00022989"/>
    </source>
</evidence>
<feature type="transmembrane region" description="Helical" evidence="6">
    <location>
        <begin position="224"/>
        <end position="244"/>
    </location>
</feature>
<feature type="transmembrane region" description="Helical" evidence="6">
    <location>
        <begin position="22"/>
        <end position="41"/>
    </location>
</feature>
<keyword evidence="5 6" id="KW-0472">Membrane</keyword>
<keyword evidence="8" id="KW-1185">Reference proteome</keyword>
<accession>A0ABZ0PMP9</accession>
<feature type="transmembrane region" description="Helical" evidence="6">
    <location>
        <begin position="92"/>
        <end position="115"/>
    </location>
</feature>
<keyword evidence="4 6" id="KW-1133">Transmembrane helix</keyword>
<evidence type="ECO:0000256" key="2">
    <source>
        <dbReference type="ARBA" id="ARBA00022475"/>
    </source>
</evidence>
<evidence type="ECO:0000313" key="7">
    <source>
        <dbReference type="EMBL" id="WPB87013.1"/>
    </source>
</evidence>
<dbReference type="Pfam" id="PF01943">
    <property type="entry name" value="Polysacc_synt"/>
    <property type="match status" value="1"/>
</dbReference>
<feature type="transmembrane region" description="Helical" evidence="6">
    <location>
        <begin position="438"/>
        <end position="455"/>
    </location>
</feature>
<keyword evidence="3 6" id="KW-0812">Transmembrane</keyword>
<evidence type="ECO:0000313" key="8">
    <source>
        <dbReference type="Proteomes" id="UP001305521"/>
    </source>
</evidence>
<protein>
    <submittedName>
        <fullName evidence="7">Oligosaccharide flippase family protein</fullName>
    </submittedName>
</protein>
<dbReference type="Proteomes" id="UP001305521">
    <property type="component" value="Chromosome"/>
</dbReference>
<keyword evidence="2" id="KW-1003">Cell membrane</keyword>
<feature type="transmembrane region" description="Helical" evidence="6">
    <location>
        <begin position="349"/>
        <end position="370"/>
    </location>
</feature>
<sequence length="508" mass="53759">MSDTAAARAGTGRLVSGMVWNALGRGLPLLLALALTPLLVSQMGLERWGLFTLALALVGVFGIFDLGIGPALTRGLSERMTDGGEDHEAGKLVGTAMLALGGFAALGAATLWALLPWLMQSALNVPPELQEEALIAFRILACAAPLIVLNAALWGVLAAHQKFAAANLATIPVAVMYYVGPVILLVFWQSLVGVMLVLVACRLANTLSYLWLARPVLPRLSVGSPMMVLPLLRIGGWMTVASVLNQALLYADRFLIGAMLTLAAVAYYATPLDLVLRMWILPVAIAQALLPAMASAFRLLPEVTAGLLRRGALLMLLMTLPPCLVLAGIGDWVLALWLGRDFAAGGGLVLRILSAGIFFSCLAYAPNALLDAIGRPDATAKFIFLQVVTFLPLSALFLWLWGIEGAALAWAIRAAADCAGKFWLAGRLYPAAGASARQFAWPLGLSALALAAMVLAPDWRWAAALALPGFALVVAAMLRVLTGEERAALKPLLRRPWQARALLRSGAA</sequence>
<evidence type="ECO:0000256" key="1">
    <source>
        <dbReference type="ARBA" id="ARBA00004651"/>
    </source>
</evidence>
<feature type="transmembrane region" description="Helical" evidence="6">
    <location>
        <begin position="312"/>
        <end position="337"/>
    </location>
</feature>
<evidence type="ECO:0000256" key="3">
    <source>
        <dbReference type="ARBA" id="ARBA00022692"/>
    </source>
</evidence>
<feature type="transmembrane region" description="Helical" evidence="6">
    <location>
        <begin position="276"/>
        <end position="300"/>
    </location>
</feature>
<feature type="transmembrane region" description="Helical" evidence="6">
    <location>
        <begin position="382"/>
        <end position="401"/>
    </location>
</feature>
<dbReference type="PANTHER" id="PTHR30250">
    <property type="entry name" value="PST FAMILY PREDICTED COLANIC ACID TRANSPORTER"/>
    <property type="match status" value="1"/>
</dbReference>
<gene>
    <name evidence="7" type="ORF">R9Z33_09085</name>
</gene>
<dbReference type="PANTHER" id="PTHR30250:SF26">
    <property type="entry name" value="PSMA PROTEIN"/>
    <property type="match status" value="1"/>
</dbReference>
<proteinExistence type="predicted"/>
<dbReference type="EMBL" id="CP137852">
    <property type="protein sequence ID" value="WPB87013.1"/>
    <property type="molecule type" value="Genomic_DNA"/>
</dbReference>
<dbReference type="RefSeq" id="WP_318650970.1">
    <property type="nucleotide sequence ID" value="NZ_CP137852.1"/>
</dbReference>